<sequence>YGQLVGLSSFAALRGMKGQSAYCASKAGFSKYLESIAIDTINEAITVTDLAPGFIDTELNRAIEKRPFLVSAEKGTKVMVDLIEKKVEFSFVPPWRWWLMAAMVKRFSRKQLSNL</sequence>
<comment type="similarity">
    <text evidence="1">Belongs to the short-chain dehydrogenases/reductases (SDR) family.</text>
</comment>
<accession>A0A0F9BH47</accession>
<dbReference type="InterPro" id="IPR002347">
    <property type="entry name" value="SDR_fam"/>
</dbReference>
<dbReference type="Gene3D" id="3.40.50.720">
    <property type="entry name" value="NAD(P)-binding Rossmann-like Domain"/>
    <property type="match status" value="1"/>
</dbReference>
<evidence type="ECO:0000313" key="3">
    <source>
        <dbReference type="EMBL" id="KKL21135.1"/>
    </source>
</evidence>
<reference evidence="3" key="1">
    <citation type="journal article" date="2015" name="Nature">
        <title>Complex archaea that bridge the gap between prokaryotes and eukaryotes.</title>
        <authorList>
            <person name="Spang A."/>
            <person name="Saw J.H."/>
            <person name="Jorgensen S.L."/>
            <person name="Zaremba-Niedzwiedzka K."/>
            <person name="Martijn J."/>
            <person name="Lind A.E."/>
            <person name="van Eijk R."/>
            <person name="Schleper C."/>
            <person name="Guy L."/>
            <person name="Ettema T.J."/>
        </authorList>
    </citation>
    <scope>NUCLEOTIDE SEQUENCE</scope>
</reference>
<dbReference type="Pfam" id="PF00106">
    <property type="entry name" value="adh_short"/>
    <property type="match status" value="1"/>
</dbReference>
<dbReference type="PANTHER" id="PTHR43391">
    <property type="entry name" value="RETINOL DEHYDROGENASE-RELATED"/>
    <property type="match status" value="1"/>
</dbReference>
<dbReference type="InterPro" id="IPR036291">
    <property type="entry name" value="NAD(P)-bd_dom_sf"/>
</dbReference>
<comment type="caution">
    <text evidence="3">The sequence shown here is derived from an EMBL/GenBank/DDBJ whole genome shotgun (WGS) entry which is preliminary data.</text>
</comment>
<evidence type="ECO:0000256" key="2">
    <source>
        <dbReference type="ARBA" id="ARBA00023002"/>
    </source>
</evidence>
<organism evidence="3">
    <name type="scientific">marine sediment metagenome</name>
    <dbReference type="NCBI Taxonomy" id="412755"/>
    <lineage>
        <taxon>unclassified sequences</taxon>
        <taxon>metagenomes</taxon>
        <taxon>ecological metagenomes</taxon>
    </lineage>
</organism>
<dbReference type="EMBL" id="LAZR01037842">
    <property type="protein sequence ID" value="KKL21135.1"/>
    <property type="molecule type" value="Genomic_DNA"/>
</dbReference>
<protein>
    <recommendedName>
        <fullName evidence="4">Short-chain dehydrogenase/reductase SDR</fullName>
    </recommendedName>
</protein>
<dbReference type="PANTHER" id="PTHR43391:SF94">
    <property type="entry name" value="OXIDOREDUCTASE-RELATED"/>
    <property type="match status" value="1"/>
</dbReference>
<gene>
    <name evidence="3" type="ORF">LCGC14_2448470</name>
</gene>
<evidence type="ECO:0008006" key="4">
    <source>
        <dbReference type="Google" id="ProtNLM"/>
    </source>
</evidence>
<keyword evidence="2" id="KW-0560">Oxidoreductase</keyword>
<dbReference type="SUPFAM" id="SSF51735">
    <property type="entry name" value="NAD(P)-binding Rossmann-fold domains"/>
    <property type="match status" value="1"/>
</dbReference>
<evidence type="ECO:0000256" key="1">
    <source>
        <dbReference type="ARBA" id="ARBA00006484"/>
    </source>
</evidence>
<name>A0A0F9BH47_9ZZZZ</name>
<proteinExistence type="inferred from homology"/>
<dbReference type="PRINTS" id="PR00081">
    <property type="entry name" value="GDHRDH"/>
</dbReference>
<dbReference type="AlphaFoldDB" id="A0A0F9BH47"/>
<dbReference type="GO" id="GO:0016491">
    <property type="term" value="F:oxidoreductase activity"/>
    <property type="evidence" value="ECO:0007669"/>
    <property type="project" value="UniProtKB-KW"/>
</dbReference>
<feature type="non-terminal residue" evidence="3">
    <location>
        <position position="1"/>
    </location>
</feature>